<organism evidence="7 8">
    <name type="scientific">Campylobacter gracilis RM3268</name>
    <dbReference type="NCBI Taxonomy" id="553220"/>
    <lineage>
        <taxon>Bacteria</taxon>
        <taxon>Pseudomonadati</taxon>
        <taxon>Campylobacterota</taxon>
        <taxon>Epsilonproteobacteria</taxon>
        <taxon>Campylobacterales</taxon>
        <taxon>Campylobacteraceae</taxon>
        <taxon>Campylobacter</taxon>
    </lineage>
</organism>
<feature type="domain" description="Pseudouridine synthase RsuA/RluA-like" evidence="6">
    <location>
        <begin position="346"/>
        <end position="391"/>
    </location>
</feature>
<evidence type="ECO:0000256" key="4">
    <source>
        <dbReference type="ARBA" id="ARBA00031870"/>
    </source>
</evidence>
<dbReference type="PROSITE" id="PS01129">
    <property type="entry name" value="PSI_RLU"/>
    <property type="match status" value="1"/>
</dbReference>
<comment type="catalytic activity">
    <reaction evidence="1">
        <text>a uridine in RNA = a pseudouridine in RNA</text>
        <dbReference type="Rhea" id="RHEA:48348"/>
        <dbReference type="Rhea" id="RHEA-COMP:12068"/>
        <dbReference type="Rhea" id="RHEA-COMP:12069"/>
        <dbReference type="ChEBI" id="CHEBI:65314"/>
        <dbReference type="ChEBI" id="CHEBI:65315"/>
    </reaction>
</comment>
<evidence type="ECO:0000256" key="2">
    <source>
        <dbReference type="ARBA" id="ARBA00010876"/>
    </source>
</evidence>
<dbReference type="EMBL" id="ACYG01000030">
    <property type="protein sequence ID" value="EEV16729.1"/>
    <property type="molecule type" value="Genomic_DNA"/>
</dbReference>
<dbReference type="GO" id="GO:0140098">
    <property type="term" value="F:catalytic activity, acting on RNA"/>
    <property type="evidence" value="ECO:0007669"/>
    <property type="project" value="UniProtKB-ARBA"/>
</dbReference>
<dbReference type="GO" id="GO:0003723">
    <property type="term" value="F:RNA binding"/>
    <property type="evidence" value="ECO:0007669"/>
    <property type="project" value="InterPro"/>
</dbReference>
<dbReference type="GO" id="GO:0009982">
    <property type="term" value="F:pseudouridine synthase activity"/>
    <property type="evidence" value="ECO:0007669"/>
    <property type="project" value="InterPro"/>
</dbReference>
<dbReference type="CDD" id="cd02869">
    <property type="entry name" value="PseudoU_synth_RluA_like"/>
    <property type="match status" value="1"/>
</dbReference>
<evidence type="ECO:0000256" key="1">
    <source>
        <dbReference type="ARBA" id="ARBA00000073"/>
    </source>
</evidence>
<dbReference type="GO" id="GO:0000455">
    <property type="term" value="P:enzyme-directed rRNA pseudouridine synthesis"/>
    <property type="evidence" value="ECO:0007669"/>
    <property type="project" value="TreeGrafter"/>
</dbReference>
<reference evidence="7 8" key="1">
    <citation type="submission" date="2009-07" db="EMBL/GenBank/DDBJ databases">
        <authorList>
            <person name="Madupu R."/>
            <person name="Sebastian Y."/>
            <person name="Durkin A.S."/>
            <person name="Torralba M."/>
            <person name="Methe B."/>
            <person name="Sutton G.G."/>
            <person name="Strausberg R.L."/>
            <person name="Nelson K.E."/>
        </authorList>
    </citation>
    <scope>NUCLEOTIDE SEQUENCE [LARGE SCALE GENOMIC DNA]</scope>
    <source>
        <strain evidence="7 8">RM3268</strain>
    </source>
</reference>
<evidence type="ECO:0000313" key="7">
    <source>
        <dbReference type="EMBL" id="EEV16729.1"/>
    </source>
</evidence>
<sequence length="470" mass="51976">MGYEKRSLGSFEGRKIYEILLSLGYDMKSAQRICDKRRVTDAEDQNLHKNSVACGEIFLIDYKCEPRGLKPIFECDAFAAFDKPSGILSHPSGRNSPYNMYDEIWSLYGQDACVAHRLDLETSGILIVAKDKDAARELKECFEQRRVMKSYLALVQGDLREGLRGDLQSAACNGEIESCYALGFDEICGSKFAGDAVSLPSSVSDLRDTLALKGTGNKFGFNILSNGASRGLWCDALSYDAQVKFNSGAPTGDVDSRSEFDDLSCGVSDKLKPAITMSSADNGHKPCALSAAKSLPATSKGCVNLKKFEPAKYAKFSEKLKFLKDFEGFVIDAPIAPSGEFADLKIRMKISRDSKEAITLIRPLRYFSDIDASLIECYPLTGRQHQIRLHLFAAGAPILGEPLYGLSREQAERILDKKMDETERVRTTGAPRLLLHANAICFELGGERYEIKSKFDAAREFYNLAKIGKI</sequence>
<keyword evidence="3 7" id="KW-0413">Isomerase</keyword>
<evidence type="ECO:0000256" key="5">
    <source>
        <dbReference type="ARBA" id="ARBA00033164"/>
    </source>
</evidence>
<dbReference type="InterPro" id="IPR020103">
    <property type="entry name" value="PsdUridine_synth_cat_dom_sf"/>
</dbReference>
<keyword evidence="8" id="KW-1185">Reference proteome</keyword>
<evidence type="ECO:0000259" key="6">
    <source>
        <dbReference type="Pfam" id="PF00849"/>
    </source>
</evidence>
<dbReference type="OrthoDB" id="128480at2"/>
<protein>
    <recommendedName>
        <fullName evidence="4">RNA pseudouridylate synthase</fullName>
    </recommendedName>
    <alternativeName>
        <fullName evidence="5">RNA-uridine isomerase</fullName>
    </alternativeName>
</protein>
<dbReference type="RefSeq" id="WP_005873057.1">
    <property type="nucleotide sequence ID" value="NZ_ACYG01000030.1"/>
</dbReference>
<dbReference type="InterPro" id="IPR006145">
    <property type="entry name" value="PsdUridine_synth_RsuA/RluA"/>
</dbReference>
<feature type="domain" description="Pseudouridine synthase RsuA/RluA-like" evidence="6">
    <location>
        <begin position="79"/>
        <end position="158"/>
    </location>
</feature>
<dbReference type="InterPro" id="IPR006224">
    <property type="entry name" value="PsdUridine_synth_RluA-like_CS"/>
</dbReference>
<dbReference type="PANTHER" id="PTHR21600:SF44">
    <property type="entry name" value="RIBOSOMAL LARGE SUBUNIT PSEUDOURIDINE SYNTHASE D"/>
    <property type="match status" value="1"/>
</dbReference>
<evidence type="ECO:0000313" key="8">
    <source>
        <dbReference type="Proteomes" id="UP000005709"/>
    </source>
</evidence>
<comment type="similarity">
    <text evidence="2">Belongs to the pseudouridine synthase RluA family.</text>
</comment>
<proteinExistence type="inferred from homology"/>
<accession>C8PKX0</accession>
<dbReference type="Pfam" id="PF00849">
    <property type="entry name" value="PseudoU_synth_2"/>
    <property type="match status" value="2"/>
</dbReference>
<evidence type="ECO:0000256" key="3">
    <source>
        <dbReference type="ARBA" id="ARBA00023235"/>
    </source>
</evidence>
<dbReference type="PANTHER" id="PTHR21600">
    <property type="entry name" value="MITOCHONDRIAL RNA PSEUDOURIDINE SYNTHASE"/>
    <property type="match status" value="1"/>
</dbReference>
<dbReference type="STRING" id="824.CGRAC_0051"/>
<dbReference type="SUPFAM" id="SSF55120">
    <property type="entry name" value="Pseudouridine synthase"/>
    <property type="match status" value="2"/>
</dbReference>
<dbReference type="Proteomes" id="UP000005709">
    <property type="component" value="Unassembled WGS sequence"/>
</dbReference>
<dbReference type="InterPro" id="IPR050188">
    <property type="entry name" value="RluA_PseudoU_synthase"/>
</dbReference>
<comment type="caution">
    <text evidence="7">The sequence shown here is derived from an EMBL/GenBank/DDBJ whole genome shotgun (WGS) entry which is preliminary data.</text>
</comment>
<gene>
    <name evidence="7" type="ORF">CAMGR0001_0343</name>
</gene>
<name>C8PKX0_9BACT</name>
<dbReference type="AlphaFoldDB" id="C8PKX0"/>
<dbReference type="Gene3D" id="3.30.2350.10">
    <property type="entry name" value="Pseudouridine synthase"/>
    <property type="match status" value="2"/>
</dbReference>
<dbReference type="eggNOG" id="COG0564">
    <property type="taxonomic scope" value="Bacteria"/>
</dbReference>